<keyword evidence="5 6" id="KW-0503">Monooxygenase</keyword>
<dbReference type="PANTHER" id="PTHR42747">
    <property type="entry name" value="NITRONATE MONOOXYGENASE-RELATED"/>
    <property type="match status" value="1"/>
</dbReference>
<reference evidence="6 7" key="1">
    <citation type="journal article" date="2021" name="Sci. Rep.">
        <title>The distribution of antibiotic resistance genes in chicken gut microbiota commensals.</title>
        <authorList>
            <person name="Juricova H."/>
            <person name="Matiasovicova J."/>
            <person name="Kubasova T."/>
            <person name="Cejkova D."/>
            <person name="Rychlik I."/>
        </authorList>
    </citation>
    <scope>NUCLEOTIDE SEQUENCE [LARGE SCALE GENOMIC DNA]</scope>
    <source>
        <strain evidence="6 7">An829</strain>
    </source>
</reference>
<proteinExistence type="inferred from homology"/>
<dbReference type="SUPFAM" id="SSF51412">
    <property type="entry name" value="Inosine monophosphate dehydrogenase (IMPDH)"/>
    <property type="match status" value="1"/>
</dbReference>
<evidence type="ECO:0000256" key="3">
    <source>
        <dbReference type="ARBA" id="ARBA00022643"/>
    </source>
</evidence>
<dbReference type="PANTHER" id="PTHR42747:SF4">
    <property type="entry name" value="BLR1330 PROTEIN"/>
    <property type="match status" value="1"/>
</dbReference>
<keyword evidence="3" id="KW-0288">FMN</keyword>
<dbReference type="CDD" id="cd04730">
    <property type="entry name" value="NPD_like"/>
    <property type="match status" value="1"/>
</dbReference>
<dbReference type="RefSeq" id="WP_205102634.1">
    <property type="nucleotide sequence ID" value="NZ_JACJJC010000008.1"/>
</dbReference>
<gene>
    <name evidence="6" type="ORF">H6A60_06645</name>
</gene>
<evidence type="ECO:0000256" key="5">
    <source>
        <dbReference type="ARBA" id="ARBA00023033"/>
    </source>
</evidence>
<dbReference type="EMBL" id="JACJJC010000008">
    <property type="protein sequence ID" value="MBM6704163.1"/>
    <property type="molecule type" value="Genomic_DNA"/>
</dbReference>
<sequence length="363" mass="38102">MNLIEMAEKASLRAAETAKRFGVEALFLNAPMRQAAGVEMTAAVSEAGGLGVLAAAHLSPEKIVQAAQAIRNRTEKPFAVSLAIRPRHYPQAQGAETLFDGLAPLLEDLGLAGTPEAYDLTGATVFPAFDEQFEAALSVAPQAMISTFGGFREPEAEKLEAKGILNFGCATTLKEAKVLRSAGVDAIVIQGAAAGGPRWSFENADDVLVATEGLVEEAARATGLPIIAAGGLASSASFASALLAGASGVMLGTALLTTEESRMTDTARSAWHWAGAADLVLSRAFCGRLERVLRSPMTEALESYDSSVPAWPAPLALFLPIWEKAAEQGRDELFVLPAGQGIGRSHWRTVREALAAYEALIGR</sequence>
<accession>A0ABS2DS51</accession>
<protein>
    <submittedName>
        <fullName evidence="6">Nitronate monooxygenase</fullName>
    </submittedName>
</protein>
<evidence type="ECO:0000313" key="7">
    <source>
        <dbReference type="Proteomes" id="UP000715095"/>
    </source>
</evidence>
<organism evidence="6 7">
    <name type="scientific">Sutterella massiliensis</name>
    <dbReference type="NCBI Taxonomy" id="1816689"/>
    <lineage>
        <taxon>Bacteria</taxon>
        <taxon>Pseudomonadati</taxon>
        <taxon>Pseudomonadota</taxon>
        <taxon>Betaproteobacteria</taxon>
        <taxon>Burkholderiales</taxon>
        <taxon>Sutterellaceae</taxon>
        <taxon>Sutterella</taxon>
    </lineage>
</organism>
<keyword evidence="4" id="KW-0560">Oxidoreductase</keyword>
<evidence type="ECO:0000313" key="6">
    <source>
        <dbReference type="EMBL" id="MBM6704163.1"/>
    </source>
</evidence>
<name>A0ABS2DS51_9BURK</name>
<dbReference type="GO" id="GO:0004497">
    <property type="term" value="F:monooxygenase activity"/>
    <property type="evidence" value="ECO:0007669"/>
    <property type="project" value="UniProtKB-KW"/>
</dbReference>
<evidence type="ECO:0000256" key="4">
    <source>
        <dbReference type="ARBA" id="ARBA00023002"/>
    </source>
</evidence>
<comment type="similarity">
    <text evidence="1">Belongs to the nitronate monooxygenase family. NMO class I subfamily.</text>
</comment>
<comment type="caution">
    <text evidence="6">The sequence shown here is derived from an EMBL/GenBank/DDBJ whole genome shotgun (WGS) entry which is preliminary data.</text>
</comment>
<dbReference type="InterPro" id="IPR013785">
    <property type="entry name" value="Aldolase_TIM"/>
</dbReference>
<evidence type="ECO:0000256" key="2">
    <source>
        <dbReference type="ARBA" id="ARBA00022630"/>
    </source>
</evidence>
<keyword evidence="2" id="KW-0285">Flavoprotein</keyword>
<dbReference type="Proteomes" id="UP000715095">
    <property type="component" value="Unassembled WGS sequence"/>
</dbReference>
<dbReference type="Pfam" id="PF03060">
    <property type="entry name" value="NMO"/>
    <property type="match status" value="1"/>
</dbReference>
<keyword evidence="7" id="KW-1185">Reference proteome</keyword>
<dbReference type="Gene3D" id="3.20.20.70">
    <property type="entry name" value="Aldolase class I"/>
    <property type="match status" value="1"/>
</dbReference>
<evidence type="ECO:0000256" key="1">
    <source>
        <dbReference type="ARBA" id="ARBA00009881"/>
    </source>
</evidence>
<dbReference type="InterPro" id="IPR004136">
    <property type="entry name" value="NMO"/>
</dbReference>